<reference evidence="3" key="1">
    <citation type="submission" date="2022-07" db="EMBL/GenBank/DDBJ databases">
        <authorList>
            <person name="Macas J."/>
            <person name="Novak P."/>
            <person name="Neumann P."/>
        </authorList>
    </citation>
    <scope>NUCLEOTIDE SEQUENCE</scope>
</reference>
<feature type="repeat" description="TPR" evidence="1">
    <location>
        <begin position="524"/>
        <end position="557"/>
    </location>
</feature>
<proteinExistence type="predicted"/>
<dbReference type="PANTHER" id="PTHR44749">
    <property type="entry name" value="SUPPRESSOR OF RPS4-RLD 1"/>
    <property type="match status" value="1"/>
</dbReference>
<dbReference type="PANTHER" id="PTHR44749:SF1">
    <property type="entry name" value="TETRATRICOPEPTIDE-LIKE HELICAL DOMAIN-CONTAINING PROTEIN"/>
    <property type="match status" value="1"/>
</dbReference>
<feature type="compositionally biased region" description="Low complexity" evidence="2">
    <location>
        <begin position="726"/>
        <end position="737"/>
    </location>
</feature>
<dbReference type="Pfam" id="PF13431">
    <property type="entry name" value="TPR_17"/>
    <property type="match status" value="1"/>
</dbReference>
<name>A0AAV0EPE7_9ASTE</name>
<sequence>MESAVADRIELAKLCSAKDWSKAIRLLDSLISKSCLIQDICNRAFCYSQLELHKHVIKDCNKAILLDSSALQPYILKGHALSVLGKRVEAILVWQQGYEHAVQRCTDLKQLLELEELLAIARSTSIPGDDNSSQLCGLGSGPLLSNNIVESCKNHGLNGELKQFRKKMDNQTDNINDICQSNGCHNRARENSKGSILSNGSHQKQANGTCGIPVTLGSHSTVCGDLNDRSEQCSGSSLVTNESSESSEILSQLNNEPGVRIEMSDANNRGKEFCVSKTVKTRSVTLDLRLSRGVSQVNEGRYADAISIFDQILDEDPRYPEALIGRGTAYAFKRELDAAISDFTLAIDSNPSAGEAWKRRGQARAALGESVEAVTDLAKALEFEPNSADILHEKGIVNFKFKEFEAAAKDLYSCVNFDKSNKSAHTYLGLALASIGEYKKAEEAHMKAIHIDPNFVEAWAHLAQLHKDLGNSAKALECLHQLLQIDGGYAKGYHMRGLLLHGIGDHRNAIKDLSVGLTLDSGNVECLYLRGSCYHAIGEYKDAVKDYDAALDVELDSMEKFVLQCLAFYQKEIALYTASKLNSQFWLFDIDGDIDPLFKEYWCKRLHPKDVCEKVYRQPPLKESLKKGKVRRLHSSPTKQAHALLQAADSIGRGIQYHCPGFLPNRRQHRMAGLAAIEIAQKISRVWRTIRVEMKHSNKCTSKSAKRTRRKEGITHLSRNRGGAGCSTSSSSETYGSADERPAGCPTMSWHDVYSLAVKWRQISEPCDPVVWINKLSEEEFNSGFGSHTPLILGKAKVARYYPNFDRTLNAAKAVIKENNYVFDKRDNILDLSGNGKLHEIMSADSCHDLYRAIGEDFWLATRCYSTAFEGKHLEGTRITLLKTPKVGYDFSIRTPCTPARWDAFDMEMTSAWEALCDAYSGETYGSTDLEVLESVRDAILRMTFYWYNFMPLSRGSAVVGFVVLLGLFLAANMEFTGSIPEGVQVDWEAILESDPNAFVSSAKRWLYPSLKVNTSWKGYADVSSTFETTGSVVAALSSYSD</sequence>
<feature type="repeat" description="TPR" evidence="1">
    <location>
        <begin position="320"/>
        <end position="353"/>
    </location>
</feature>
<dbReference type="InterPro" id="IPR044650">
    <property type="entry name" value="SRFR1-like"/>
</dbReference>
<comment type="caution">
    <text evidence="3">The sequence shown here is derived from an EMBL/GenBank/DDBJ whole genome shotgun (WGS) entry which is preliminary data.</text>
</comment>
<dbReference type="Pfam" id="PF13181">
    <property type="entry name" value="TPR_8"/>
    <property type="match status" value="1"/>
</dbReference>
<feature type="repeat" description="TPR" evidence="1">
    <location>
        <begin position="422"/>
        <end position="455"/>
    </location>
</feature>
<evidence type="ECO:0000256" key="1">
    <source>
        <dbReference type="PROSITE-ProRule" id="PRU00339"/>
    </source>
</evidence>
<feature type="region of interest" description="Disordered" evidence="2">
    <location>
        <begin position="698"/>
        <end position="742"/>
    </location>
</feature>
<dbReference type="EMBL" id="CAMAPF010000935">
    <property type="protein sequence ID" value="CAH9124725.1"/>
    <property type="molecule type" value="Genomic_DNA"/>
</dbReference>
<keyword evidence="1" id="KW-0802">TPR repeat</keyword>
<gene>
    <name evidence="3" type="ORF">CEPIT_LOCUS26200</name>
</gene>
<protein>
    <recommendedName>
        <fullName evidence="5">Suppressor of RPS4-RLD 1</fullName>
    </recommendedName>
</protein>
<dbReference type="InterPro" id="IPR019734">
    <property type="entry name" value="TPR_rpt"/>
</dbReference>
<dbReference type="SUPFAM" id="SSF48452">
    <property type="entry name" value="TPR-like"/>
    <property type="match status" value="2"/>
</dbReference>
<keyword evidence="4" id="KW-1185">Reference proteome</keyword>
<dbReference type="Gene3D" id="1.25.40.10">
    <property type="entry name" value="Tetratricopeptide repeat domain"/>
    <property type="match status" value="4"/>
</dbReference>
<organism evidence="3 4">
    <name type="scientific">Cuscuta epithymum</name>
    <dbReference type="NCBI Taxonomy" id="186058"/>
    <lineage>
        <taxon>Eukaryota</taxon>
        <taxon>Viridiplantae</taxon>
        <taxon>Streptophyta</taxon>
        <taxon>Embryophyta</taxon>
        <taxon>Tracheophyta</taxon>
        <taxon>Spermatophyta</taxon>
        <taxon>Magnoliopsida</taxon>
        <taxon>eudicotyledons</taxon>
        <taxon>Gunneridae</taxon>
        <taxon>Pentapetalae</taxon>
        <taxon>asterids</taxon>
        <taxon>lamiids</taxon>
        <taxon>Solanales</taxon>
        <taxon>Convolvulaceae</taxon>
        <taxon>Cuscuteae</taxon>
        <taxon>Cuscuta</taxon>
        <taxon>Cuscuta subgen. Cuscuta</taxon>
    </lineage>
</organism>
<evidence type="ECO:0000313" key="3">
    <source>
        <dbReference type="EMBL" id="CAH9124725.1"/>
    </source>
</evidence>
<evidence type="ECO:0008006" key="5">
    <source>
        <dbReference type="Google" id="ProtNLM"/>
    </source>
</evidence>
<dbReference type="PROSITE" id="PS50005">
    <property type="entry name" value="TPR"/>
    <property type="match status" value="5"/>
</dbReference>
<feature type="repeat" description="TPR" evidence="1">
    <location>
        <begin position="286"/>
        <end position="319"/>
    </location>
</feature>
<dbReference type="Pfam" id="PF13432">
    <property type="entry name" value="TPR_16"/>
    <property type="match status" value="1"/>
</dbReference>
<dbReference type="Proteomes" id="UP001152523">
    <property type="component" value="Unassembled WGS sequence"/>
</dbReference>
<feature type="repeat" description="TPR" evidence="1">
    <location>
        <begin position="354"/>
        <end position="387"/>
    </location>
</feature>
<evidence type="ECO:0000256" key="2">
    <source>
        <dbReference type="SAM" id="MobiDB-lite"/>
    </source>
</evidence>
<dbReference type="SMART" id="SM00028">
    <property type="entry name" value="TPR"/>
    <property type="match status" value="10"/>
</dbReference>
<evidence type="ECO:0000313" key="4">
    <source>
        <dbReference type="Proteomes" id="UP001152523"/>
    </source>
</evidence>
<accession>A0AAV0EPE7</accession>
<dbReference type="AlphaFoldDB" id="A0AAV0EPE7"/>
<dbReference type="GO" id="GO:0045892">
    <property type="term" value="P:negative regulation of DNA-templated transcription"/>
    <property type="evidence" value="ECO:0007669"/>
    <property type="project" value="InterPro"/>
</dbReference>
<dbReference type="InterPro" id="IPR011990">
    <property type="entry name" value="TPR-like_helical_dom_sf"/>
</dbReference>